<organism evidence="2 3">
    <name type="scientific">Reticulibacter mediterranei</name>
    <dbReference type="NCBI Taxonomy" id="2778369"/>
    <lineage>
        <taxon>Bacteria</taxon>
        <taxon>Bacillati</taxon>
        <taxon>Chloroflexota</taxon>
        <taxon>Ktedonobacteria</taxon>
        <taxon>Ktedonobacterales</taxon>
        <taxon>Reticulibacteraceae</taxon>
        <taxon>Reticulibacter</taxon>
    </lineage>
</organism>
<keyword evidence="1" id="KW-0472">Membrane</keyword>
<evidence type="ECO:0000313" key="3">
    <source>
        <dbReference type="Proteomes" id="UP000597444"/>
    </source>
</evidence>
<dbReference type="RefSeq" id="WP_220202367.1">
    <property type="nucleotide sequence ID" value="NZ_BNJK01000001.1"/>
</dbReference>
<feature type="transmembrane region" description="Helical" evidence="1">
    <location>
        <begin position="23"/>
        <end position="47"/>
    </location>
</feature>
<dbReference type="Proteomes" id="UP000597444">
    <property type="component" value="Unassembled WGS sequence"/>
</dbReference>
<name>A0A8J3IDG3_9CHLR</name>
<accession>A0A8J3IDG3</accession>
<keyword evidence="1" id="KW-0812">Transmembrane</keyword>
<protein>
    <submittedName>
        <fullName evidence="2">Uncharacterized protein</fullName>
    </submittedName>
</protein>
<keyword evidence="3" id="KW-1185">Reference proteome</keyword>
<dbReference type="AlphaFoldDB" id="A0A8J3IDG3"/>
<evidence type="ECO:0000256" key="1">
    <source>
        <dbReference type="SAM" id="Phobius"/>
    </source>
</evidence>
<evidence type="ECO:0000313" key="2">
    <source>
        <dbReference type="EMBL" id="GHO91473.1"/>
    </source>
</evidence>
<proteinExistence type="predicted"/>
<sequence length="57" mass="6429">MPIMMLLSLYAAAADDKGFRGWLLVLVMLAVILILAGCVIALLTWYYQRKAQNEARE</sequence>
<keyword evidence="1" id="KW-1133">Transmembrane helix</keyword>
<comment type="caution">
    <text evidence="2">The sequence shown here is derived from an EMBL/GenBank/DDBJ whole genome shotgun (WGS) entry which is preliminary data.</text>
</comment>
<dbReference type="EMBL" id="BNJK01000001">
    <property type="protein sequence ID" value="GHO91473.1"/>
    <property type="molecule type" value="Genomic_DNA"/>
</dbReference>
<gene>
    <name evidence="2" type="ORF">KSF_015210</name>
</gene>
<reference evidence="2" key="1">
    <citation type="submission" date="2020-10" db="EMBL/GenBank/DDBJ databases">
        <title>Taxonomic study of unclassified bacteria belonging to the class Ktedonobacteria.</title>
        <authorList>
            <person name="Yabe S."/>
            <person name="Wang C.M."/>
            <person name="Zheng Y."/>
            <person name="Sakai Y."/>
            <person name="Cavaletti L."/>
            <person name="Monciardini P."/>
            <person name="Donadio S."/>
        </authorList>
    </citation>
    <scope>NUCLEOTIDE SEQUENCE</scope>
    <source>
        <strain evidence="2">ID150040</strain>
    </source>
</reference>